<keyword evidence="2" id="KW-1185">Reference proteome</keyword>
<dbReference type="InterPro" id="IPR025322">
    <property type="entry name" value="PADRE_dom"/>
</dbReference>
<feature type="compositionally biased region" description="Basic and acidic residues" evidence="1">
    <location>
        <begin position="139"/>
        <end position="163"/>
    </location>
</feature>
<proteinExistence type="predicted"/>
<gene>
    <name evidence="3" type="primary">LOC107428605</name>
</gene>
<sequence>MCVRLFGLPRQVGRGTVKREEFIEPSTDRECGRKKDATESHISVDVSSNSKGISVRIIHAGRREELYYNAVPASQLMKKYPGMCIARPDVFKNPHGSFLWPEENLLPGQKYYMIPSTTAQKLKRKYPEKVKIKAPMEPQESKEDIPDEKKIMDSGKANGKEPEPSSSAKEYLVSNARWSRPILRKGMRERKPFVPPIPKARPCRPGFGWEPSLPSVQEISP</sequence>
<dbReference type="KEGG" id="zju:107428605"/>
<protein>
    <submittedName>
        <fullName evidence="3">Uncharacterized protein LOC107428605</fullName>
    </submittedName>
</protein>
<accession>A0A6P4AZ63</accession>
<dbReference type="GeneID" id="107428605"/>
<dbReference type="Proteomes" id="UP001652623">
    <property type="component" value="Chromosome 12"/>
</dbReference>
<evidence type="ECO:0000313" key="3">
    <source>
        <dbReference type="RefSeq" id="XP_015894657.2"/>
    </source>
</evidence>
<dbReference type="InParanoid" id="A0A6P4AZ63"/>
<evidence type="ECO:0000256" key="1">
    <source>
        <dbReference type="SAM" id="MobiDB-lite"/>
    </source>
</evidence>
<dbReference type="AlphaFoldDB" id="A0A6P4AZ63"/>
<reference evidence="3" key="1">
    <citation type="submission" date="2025-08" db="UniProtKB">
        <authorList>
            <consortium name="RefSeq"/>
        </authorList>
    </citation>
    <scope>IDENTIFICATION</scope>
    <source>
        <tissue evidence="3">Seedling</tissue>
    </source>
</reference>
<feature type="region of interest" description="Disordered" evidence="1">
    <location>
        <begin position="133"/>
        <end position="172"/>
    </location>
</feature>
<dbReference type="RefSeq" id="XP_015894657.2">
    <property type="nucleotide sequence ID" value="XM_016039171.4"/>
</dbReference>
<dbReference type="Pfam" id="PF14009">
    <property type="entry name" value="PADRE"/>
    <property type="match status" value="1"/>
</dbReference>
<evidence type="ECO:0000313" key="2">
    <source>
        <dbReference type="Proteomes" id="UP001652623"/>
    </source>
</evidence>
<feature type="region of interest" description="Disordered" evidence="1">
    <location>
        <begin position="187"/>
        <end position="221"/>
    </location>
</feature>
<name>A0A6P4AZ63_ZIZJJ</name>
<organism evidence="2 3">
    <name type="scientific">Ziziphus jujuba</name>
    <name type="common">Chinese jujube</name>
    <name type="synonym">Ziziphus sativa</name>
    <dbReference type="NCBI Taxonomy" id="326968"/>
    <lineage>
        <taxon>Eukaryota</taxon>
        <taxon>Viridiplantae</taxon>
        <taxon>Streptophyta</taxon>
        <taxon>Embryophyta</taxon>
        <taxon>Tracheophyta</taxon>
        <taxon>Spermatophyta</taxon>
        <taxon>Magnoliopsida</taxon>
        <taxon>eudicotyledons</taxon>
        <taxon>Gunneridae</taxon>
        <taxon>Pentapetalae</taxon>
        <taxon>rosids</taxon>
        <taxon>fabids</taxon>
        <taxon>Rosales</taxon>
        <taxon>Rhamnaceae</taxon>
        <taxon>Paliureae</taxon>
        <taxon>Ziziphus</taxon>
    </lineage>
</organism>
<dbReference type="PANTHER" id="PTHR33052">
    <property type="entry name" value="DUF4228 DOMAIN PROTEIN-RELATED"/>
    <property type="match status" value="1"/>
</dbReference>